<proteinExistence type="inferred from homology"/>
<accession>A0AA41R3U7</accession>
<dbReference type="PANTHER" id="PTHR30203:SF33">
    <property type="entry name" value="BLR4455 PROTEIN"/>
    <property type="match status" value="1"/>
</dbReference>
<comment type="caution">
    <text evidence="2">The sequence shown here is derived from an EMBL/GenBank/DDBJ whole genome shotgun (WGS) entry which is preliminary data.</text>
</comment>
<dbReference type="Gene3D" id="1.20.1600.10">
    <property type="entry name" value="Outer membrane efflux proteins (OEP)"/>
    <property type="match status" value="1"/>
</dbReference>
<dbReference type="SUPFAM" id="SSF56954">
    <property type="entry name" value="Outer membrane efflux proteins (OEP)"/>
    <property type="match status" value="1"/>
</dbReference>
<dbReference type="PANTHER" id="PTHR30203">
    <property type="entry name" value="OUTER MEMBRANE CATION EFFLUX PROTEIN"/>
    <property type="match status" value="1"/>
</dbReference>
<dbReference type="GO" id="GO:0015562">
    <property type="term" value="F:efflux transmembrane transporter activity"/>
    <property type="evidence" value="ECO:0007669"/>
    <property type="project" value="InterPro"/>
</dbReference>
<dbReference type="EMBL" id="JALJRB010000005">
    <property type="protein sequence ID" value="MCJ8500291.1"/>
    <property type="molecule type" value="Genomic_DNA"/>
</dbReference>
<name>A0AA41R3U7_9BACT</name>
<evidence type="ECO:0000313" key="2">
    <source>
        <dbReference type="EMBL" id="MCJ8500291.1"/>
    </source>
</evidence>
<reference evidence="2" key="1">
    <citation type="submission" date="2022-04" db="EMBL/GenBank/DDBJ databases">
        <title>Desulfatitalea alkaliphila sp. nov., a novel anaerobic sulfate-reducing bacterium isolated from terrestrial mud volcano, Taman Peninsula, Russia.</title>
        <authorList>
            <person name="Khomyakova M.A."/>
            <person name="Merkel A.Y."/>
            <person name="Slobodkin A.I."/>
        </authorList>
    </citation>
    <scope>NUCLEOTIDE SEQUENCE</scope>
    <source>
        <strain evidence="2">M08but</strain>
    </source>
</reference>
<evidence type="ECO:0000256" key="1">
    <source>
        <dbReference type="ARBA" id="ARBA00007613"/>
    </source>
</evidence>
<dbReference type="Pfam" id="PF02321">
    <property type="entry name" value="OEP"/>
    <property type="match status" value="1"/>
</dbReference>
<dbReference type="Proteomes" id="UP001165427">
    <property type="component" value="Unassembled WGS sequence"/>
</dbReference>
<dbReference type="InterPro" id="IPR010131">
    <property type="entry name" value="MdtP/NodT-like"/>
</dbReference>
<dbReference type="AlphaFoldDB" id="A0AA41R3U7"/>
<comment type="similarity">
    <text evidence="1">Belongs to the outer membrane factor (OMF) (TC 1.B.17) family.</text>
</comment>
<keyword evidence="3" id="KW-1185">Reference proteome</keyword>
<dbReference type="Gene3D" id="2.20.200.10">
    <property type="entry name" value="Outer membrane efflux proteins (OEP)"/>
    <property type="match status" value="1"/>
</dbReference>
<organism evidence="2 3">
    <name type="scientific">Desulfatitalea alkaliphila</name>
    <dbReference type="NCBI Taxonomy" id="2929485"/>
    <lineage>
        <taxon>Bacteria</taxon>
        <taxon>Pseudomonadati</taxon>
        <taxon>Thermodesulfobacteriota</taxon>
        <taxon>Desulfobacteria</taxon>
        <taxon>Desulfobacterales</taxon>
        <taxon>Desulfosarcinaceae</taxon>
        <taxon>Desulfatitalea</taxon>
    </lineage>
</organism>
<protein>
    <submittedName>
        <fullName evidence="2">TolC family protein</fullName>
    </submittedName>
</protein>
<sequence>MQSTALSDLFTRPSRIWTFGPVVTLPIFNSGRNRANIALAEARQQELLIRYEQTILHAFRGLEDALTAHHKTREALTAHRKTVQASREEPGIAEYRHKSGLTSYLNVLDAQRTLITQEIAESRTLLAQLVTVVRIYRALGGGWDTDLHQGGWLPPQPANHTHGQAMTSASRWVNRARNSASRARILRHTRNL</sequence>
<gene>
    <name evidence="2" type="ORF">MRX98_06865</name>
</gene>
<evidence type="ECO:0000313" key="3">
    <source>
        <dbReference type="Proteomes" id="UP001165427"/>
    </source>
</evidence>
<dbReference type="InterPro" id="IPR003423">
    <property type="entry name" value="OMP_efflux"/>
</dbReference>